<evidence type="ECO:0000259" key="2">
    <source>
        <dbReference type="Pfam" id="PF20237"/>
    </source>
</evidence>
<dbReference type="PANTHER" id="PTHR34502">
    <property type="entry name" value="DUF6594 DOMAIN-CONTAINING PROTEIN-RELATED"/>
    <property type="match status" value="1"/>
</dbReference>
<comment type="caution">
    <text evidence="3">The sequence shown here is derived from an EMBL/GenBank/DDBJ whole genome shotgun (WGS) entry which is preliminary data.</text>
</comment>
<keyword evidence="4" id="KW-1185">Reference proteome</keyword>
<name>A0A9P4M1K4_9PEZI</name>
<dbReference type="Pfam" id="PF20237">
    <property type="entry name" value="DUF6594"/>
    <property type="match status" value="1"/>
</dbReference>
<feature type="transmembrane region" description="Helical" evidence="1">
    <location>
        <begin position="257"/>
        <end position="276"/>
    </location>
</feature>
<reference evidence="3" key="1">
    <citation type="journal article" date="2020" name="Stud. Mycol.">
        <title>101 Dothideomycetes genomes: a test case for predicting lifestyles and emergence of pathogens.</title>
        <authorList>
            <person name="Haridas S."/>
            <person name="Albert R."/>
            <person name="Binder M."/>
            <person name="Bloem J."/>
            <person name="Labutti K."/>
            <person name="Salamov A."/>
            <person name="Andreopoulos B."/>
            <person name="Baker S."/>
            <person name="Barry K."/>
            <person name="Bills G."/>
            <person name="Bluhm B."/>
            <person name="Cannon C."/>
            <person name="Castanera R."/>
            <person name="Culley D."/>
            <person name="Daum C."/>
            <person name="Ezra D."/>
            <person name="Gonzalez J."/>
            <person name="Henrissat B."/>
            <person name="Kuo A."/>
            <person name="Liang C."/>
            <person name="Lipzen A."/>
            <person name="Lutzoni F."/>
            <person name="Magnuson J."/>
            <person name="Mondo S."/>
            <person name="Nolan M."/>
            <person name="Ohm R."/>
            <person name="Pangilinan J."/>
            <person name="Park H.-J."/>
            <person name="Ramirez L."/>
            <person name="Alfaro M."/>
            <person name="Sun H."/>
            <person name="Tritt A."/>
            <person name="Yoshinaga Y."/>
            <person name="Zwiers L.-H."/>
            <person name="Turgeon B."/>
            <person name="Goodwin S."/>
            <person name="Spatafora J."/>
            <person name="Crous P."/>
            <person name="Grigoriev I."/>
        </authorList>
    </citation>
    <scope>NUCLEOTIDE SEQUENCE</scope>
    <source>
        <strain evidence="3">CBS 133067</strain>
    </source>
</reference>
<feature type="transmembrane region" description="Helical" evidence="1">
    <location>
        <begin position="204"/>
        <end position="227"/>
    </location>
</feature>
<feature type="domain" description="DUF6594" evidence="2">
    <location>
        <begin position="4"/>
        <end position="271"/>
    </location>
</feature>
<keyword evidence="1" id="KW-0472">Membrane</keyword>
<organism evidence="3 4">
    <name type="scientific">Rhizodiscina lignyota</name>
    <dbReference type="NCBI Taxonomy" id="1504668"/>
    <lineage>
        <taxon>Eukaryota</taxon>
        <taxon>Fungi</taxon>
        <taxon>Dikarya</taxon>
        <taxon>Ascomycota</taxon>
        <taxon>Pezizomycotina</taxon>
        <taxon>Dothideomycetes</taxon>
        <taxon>Pleosporomycetidae</taxon>
        <taxon>Aulographales</taxon>
        <taxon>Rhizodiscinaceae</taxon>
        <taxon>Rhizodiscina</taxon>
    </lineage>
</organism>
<dbReference type="OrthoDB" id="3940729at2759"/>
<keyword evidence="1" id="KW-1133">Transmembrane helix</keyword>
<keyword evidence="1" id="KW-0812">Transmembrane</keyword>
<gene>
    <name evidence="3" type="ORF">NA57DRAFT_45802</name>
</gene>
<proteinExistence type="predicted"/>
<dbReference type="Proteomes" id="UP000799772">
    <property type="component" value="Unassembled WGS sequence"/>
</dbReference>
<protein>
    <recommendedName>
        <fullName evidence="2">DUF6594 domain-containing protein</fullName>
    </recommendedName>
</protein>
<dbReference type="PANTHER" id="PTHR34502:SF5">
    <property type="entry name" value="DUF6594 DOMAIN-CONTAINING PROTEIN"/>
    <property type="match status" value="1"/>
</dbReference>
<evidence type="ECO:0000313" key="4">
    <source>
        <dbReference type="Proteomes" id="UP000799772"/>
    </source>
</evidence>
<sequence>MKGYTKIAALMSQYPESAIVKRFSDLNIQNILYLQAELVGLQQDLRRCEAENETSRDVEKEQLLLDWYTLSSTRDGEEDNEQWQLALRIREKLKEYDEAVVRYSQMLSLQEPGEYELRNLQEWFRRPTMGAVYLTGRDRDVWKDGVDLVALKSAERHYPFVSWLNGLTPTFHRIFGKYYKHPDPTTADFAPNTVYYTDSKISSFAALIGAVIASLLPVLAIVVLYFVTEMGKRLGLVAAFTAVFSICLWFLTEGRLIEVFSATAAFSAVQVVFISTNTPTG</sequence>
<dbReference type="EMBL" id="ML978133">
    <property type="protein sequence ID" value="KAF2094721.1"/>
    <property type="molecule type" value="Genomic_DNA"/>
</dbReference>
<accession>A0A9P4M1K4</accession>
<dbReference type="InterPro" id="IPR046529">
    <property type="entry name" value="DUF6594"/>
</dbReference>
<dbReference type="AlphaFoldDB" id="A0A9P4M1K4"/>
<feature type="transmembrane region" description="Helical" evidence="1">
    <location>
        <begin position="234"/>
        <end position="251"/>
    </location>
</feature>
<evidence type="ECO:0000256" key="1">
    <source>
        <dbReference type="SAM" id="Phobius"/>
    </source>
</evidence>
<evidence type="ECO:0000313" key="3">
    <source>
        <dbReference type="EMBL" id="KAF2094721.1"/>
    </source>
</evidence>